<evidence type="ECO:0008006" key="4">
    <source>
        <dbReference type="Google" id="ProtNLM"/>
    </source>
</evidence>
<dbReference type="EMBL" id="BGZK01001370">
    <property type="protein sequence ID" value="GBP78440.1"/>
    <property type="molecule type" value="Genomic_DNA"/>
</dbReference>
<proteinExistence type="predicted"/>
<sequence>MLTGPTTYNPLAHAARRDILDIVAEGRGACLGASPRGNRGKQAERGVRVLSRVSMTPLLAQTLTGHGGFAQYLHRFKLASSPYCACADKTQDLLHVLEECPIFLKERAETEVVLTHHLTRFEIFLAVRSREKREKPEDPGPRNPESRRRSEERDSSFASRPDGHSNDVFHVLLGSPIGSPNIFWCHRVRTAGVLPGAESGNFLAARFADIRKNRKPRGREVPDPDVGERSATRHLECALELSINASSIALRALVPVGDREDRIKVVLRCTLTMSDFQILMMETEGKHRNSMMKQRILAVFGLVEIVLRCILTMNDFQGLMMQLEGSDDGAGSLEAPSSEPEIVPCRPGSIIRP</sequence>
<evidence type="ECO:0000313" key="3">
    <source>
        <dbReference type="Proteomes" id="UP000299102"/>
    </source>
</evidence>
<comment type="caution">
    <text evidence="2">The sequence shown here is derived from an EMBL/GenBank/DDBJ whole genome shotgun (WGS) entry which is preliminary data.</text>
</comment>
<keyword evidence="3" id="KW-1185">Reference proteome</keyword>
<dbReference type="AlphaFoldDB" id="A0A4C1YTC7"/>
<protein>
    <recommendedName>
        <fullName evidence="4">Retrovirus-related Pol polyprotein from type-1 retrotransposable element R1</fullName>
    </recommendedName>
</protein>
<accession>A0A4C1YTC7</accession>
<evidence type="ECO:0000313" key="2">
    <source>
        <dbReference type="EMBL" id="GBP78440.1"/>
    </source>
</evidence>
<evidence type="ECO:0000256" key="1">
    <source>
        <dbReference type="SAM" id="MobiDB-lite"/>
    </source>
</evidence>
<feature type="region of interest" description="Disordered" evidence="1">
    <location>
        <begin position="130"/>
        <end position="162"/>
    </location>
</feature>
<organism evidence="2 3">
    <name type="scientific">Eumeta variegata</name>
    <name type="common">Bagworm moth</name>
    <name type="synonym">Eumeta japonica</name>
    <dbReference type="NCBI Taxonomy" id="151549"/>
    <lineage>
        <taxon>Eukaryota</taxon>
        <taxon>Metazoa</taxon>
        <taxon>Ecdysozoa</taxon>
        <taxon>Arthropoda</taxon>
        <taxon>Hexapoda</taxon>
        <taxon>Insecta</taxon>
        <taxon>Pterygota</taxon>
        <taxon>Neoptera</taxon>
        <taxon>Endopterygota</taxon>
        <taxon>Lepidoptera</taxon>
        <taxon>Glossata</taxon>
        <taxon>Ditrysia</taxon>
        <taxon>Tineoidea</taxon>
        <taxon>Psychidae</taxon>
        <taxon>Oiketicinae</taxon>
        <taxon>Eumeta</taxon>
    </lineage>
</organism>
<gene>
    <name evidence="2" type="ORF">EVAR_52245_1</name>
</gene>
<dbReference type="Proteomes" id="UP000299102">
    <property type="component" value="Unassembled WGS sequence"/>
</dbReference>
<name>A0A4C1YTC7_EUMVA</name>
<reference evidence="2 3" key="1">
    <citation type="journal article" date="2019" name="Commun. Biol.">
        <title>The bagworm genome reveals a unique fibroin gene that provides high tensile strength.</title>
        <authorList>
            <person name="Kono N."/>
            <person name="Nakamura H."/>
            <person name="Ohtoshi R."/>
            <person name="Tomita M."/>
            <person name="Numata K."/>
            <person name="Arakawa K."/>
        </authorList>
    </citation>
    <scope>NUCLEOTIDE SEQUENCE [LARGE SCALE GENOMIC DNA]</scope>
</reference>
<dbReference type="OrthoDB" id="408743at2759"/>